<dbReference type="InterPro" id="IPR037055">
    <property type="entry name" value="MHC_I-like_Ag-recog_sf"/>
</dbReference>
<comment type="caution">
    <text evidence="19">The sequence shown here is derived from an EMBL/GenBank/DDBJ whole genome shotgun (WGS) entry which is preliminary data.</text>
</comment>
<evidence type="ECO:0000256" key="11">
    <source>
        <dbReference type="ARBA" id="ARBA00023136"/>
    </source>
</evidence>
<dbReference type="Pfam" id="PF07654">
    <property type="entry name" value="C1-set"/>
    <property type="match status" value="2"/>
</dbReference>
<dbReference type="GO" id="GO:0002486">
    <property type="term" value="P:antigen processing and presentation of endogenous peptide antigen via MHC class I via ER pathway, TAP-independent"/>
    <property type="evidence" value="ECO:0007669"/>
    <property type="project" value="TreeGrafter"/>
</dbReference>
<evidence type="ECO:0000259" key="18">
    <source>
        <dbReference type="PROSITE" id="PS50835"/>
    </source>
</evidence>
<dbReference type="InterPro" id="IPR003006">
    <property type="entry name" value="Ig/MHC_CS"/>
</dbReference>
<feature type="domain" description="Ig-like" evidence="18">
    <location>
        <begin position="636"/>
        <end position="722"/>
    </location>
</feature>
<dbReference type="Pfam" id="PF00643">
    <property type="entry name" value="zf-B_box"/>
    <property type="match status" value="1"/>
</dbReference>
<dbReference type="InterPro" id="IPR011161">
    <property type="entry name" value="MHC_I-like_Ag-recog"/>
</dbReference>
<dbReference type="InterPro" id="IPR000315">
    <property type="entry name" value="Znf_B-box"/>
</dbReference>
<keyword evidence="12" id="KW-0325">Glycoprotein</keyword>
<evidence type="ECO:0000256" key="14">
    <source>
        <dbReference type="RuleBase" id="RU004439"/>
    </source>
</evidence>
<dbReference type="SUPFAM" id="SSF54452">
    <property type="entry name" value="MHC antigen-recognition domain"/>
    <property type="match status" value="2"/>
</dbReference>
<sequence length="1134" mass="129892">MPNVLKSFFILRRNALQGFSIAVMATASPLRKLEDKVMCSICLDYLKDPVTINCSHIFCYHCIIKVCESAQQPLYCSLCKTAFKKENIRHVWQMASIVKNIWRMKVDEERQPREDRPLAQRAEQLCGQHLEKLHYYCKDDQQILCVVCQESREHRHHAAVLLEKAAQPYQGKILNHLKILKGDRDRIQNFQSTGEDEIQALLAKFQNHKEDIASVFEQGHQFLREREQYLLEWLEGTEQQLTEGRNSHVAKGPEEVIRLETLISELEKKAQQPAVNFCRYPRKKFWIEKPISPAIRKRIEEFSDKLLCLEKGLRGFHGKLMRDLEYKTMRIILNSQTANGYLSVAPNGKSMMFTGLWLNKCQRGKAQDALWSESDRKDCPSPTLMMRPQLSLPLGVQFLEKPISVSVDPVIKSPPTRQDSASSQTQRMRVMRPRTLLLLLSGVLVLTETLAGSHSLRYFYTAVSRPGLGEPRFIAVGYVDDTQFVRFDSDAPDPRTEPRVRWMEQEGPEYWDRETRNFKDTAQTFRVDLNTLRGYYNQSEAGSHNIQAMYGCDVGPDGRLLRGYRQDAYDGRDYIALNEDLRSWTAADTAAQITKRKWEAAGVAERFRNYLEGLCVEGLRRYLENGKDALLRADPPKAHVTHHPISDREVTLRCWALGFYPEEISLTWQHDGEDQTQDMELVETRPSGDGTFQKWAALVVPSGEEQRYTCRVQHEGLQEPLTLRWEPPQPFVPIIGIILVQVLLVVAMVAGAVIWRKKCSGREGREGPEISCSDSDQGSDVSLTVPKGSHSLRYFYTAVSRPGLGEPRFIAVGYVDDTQFVRFDSDAANPREEPRAPWMEQEGPEYWDRNTRIYKDTAQNFRVGLNNLRGYYDQSEAGSHTLQWMSGCDVGPDGRLLRGFMQFAYDGRDYIALNEDLSSWTAADTAAQISKRKWEAADYAESLRNYLEGTCVEWLRRYLETGKDTLLRADPPKAHVTHHPISEREVTLRCWALGFYPEEISLTWQRDGEDQTHDMELVETRPSGDGNFQKWAALVVPSGEEQRYTCRVQHEGLQEPLTLKWTKEGRGAGASSQIKQEPFGTQFSKVKKDGPTPRLQCETAALWGLSDAQSRFVMSDLRTPFLQLHPNVSVLLLA</sequence>
<evidence type="ECO:0000256" key="13">
    <source>
        <dbReference type="PROSITE-ProRule" id="PRU00024"/>
    </source>
</evidence>
<evidence type="ECO:0000256" key="10">
    <source>
        <dbReference type="ARBA" id="ARBA00022989"/>
    </source>
</evidence>
<comment type="subcellular location">
    <subcellularLocation>
        <location evidence="2">Membrane</location>
        <topology evidence="2">Single-pass type I membrane protein</topology>
    </subcellularLocation>
</comment>
<evidence type="ECO:0000256" key="12">
    <source>
        <dbReference type="ARBA" id="ARBA00023180"/>
    </source>
</evidence>
<dbReference type="GO" id="GO:0001916">
    <property type="term" value="P:positive regulation of T cell mediated cytotoxicity"/>
    <property type="evidence" value="ECO:0007669"/>
    <property type="project" value="TreeGrafter"/>
</dbReference>
<feature type="domain" description="B box-type" evidence="17">
    <location>
        <begin position="121"/>
        <end position="162"/>
    </location>
</feature>
<dbReference type="SUPFAM" id="SSF57850">
    <property type="entry name" value="RING/U-box"/>
    <property type="match status" value="1"/>
</dbReference>
<keyword evidence="8" id="KW-0862">Zinc</keyword>
<feature type="domain" description="RING-type" evidence="16">
    <location>
        <begin position="39"/>
        <end position="80"/>
    </location>
</feature>
<dbReference type="InterPro" id="IPR036179">
    <property type="entry name" value="Ig-like_dom_sf"/>
</dbReference>
<organism evidence="19 20">
    <name type="scientific">Bos mutus</name>
    <name type="common">wild yak</name>
    <dbReference type="NCBI Taxonomy" id="72004"/>
    <lineage>
        <taxon>Eukaryota</taxon>
        <taxon>Metazoa</taxon>
        <taxon>Chordata</taxon>
        <taxon>Craniata</taxon>
        <taxon>Vertebrata</taxon>
        <taxon>Euteleostomi</taxon>
        <taxon>Mammalia</taxon>
        <taxon>Eutheria</taxon>
        <taxon>Laurasiatheria</taxon>
        <taxon>Artiodactyla</taxon>
        <taxon>Ruminantia</taxon>
        <taxon>Pecora</taxon>
        <taxon>Bovidae</taxon>
        <taxon>Bovinae</taxon>
        <taxon>Bos</taxon>
    </lineage>
</organism>
<dbReference type="PROSITE" id="PS00518">
    <property type="entry name" value="ZF_RING_1"/>
    <property type="match status" value="1"/>
</dbReference>
<dbReference type="GO" id="GO:0098553">
    <property type="term" value="C:lumenal side of endoplasmic reticulum membrane"/>
    <property type="evidence" value="ECO:0007669"/>
    <property type="project" value="UniProtKB-ARBA"/>
</dbReference>
<dbReference type="PANTHER" id="PTHR16675:SF251">
    <property type="entry name" value="HLA CLASS I HISTOCOMPATIBILITY ANTIGEN, C ALPHA CHAIN"/>
    <property type="match status" value="1"/>
</dbReference>
<name>A0A6B0S5V8_9CETA</name>
<keyword evidence="11 15" id="KW-0472">Membrane</keyword>
<comment type="function">
    <text evidence="1">Involved in the presentation of foreign antigens to the immune system.</text>
</comment>
<keyword evidence="9" id="KW-0391">Immunity</keyword>
<comment type="similarity">
    <text evidence="3 14">Belongs to the MHC class I family.</text>
</comment>
<evidence type="ECO:0000256" key="15">
    <source>
        <dbReference type="SAM" id="Phobius"/>
    </source>
</evidence>
<evidence type="ECO:0000256" key="5">
    <source>
        <dbReference type="ARBA" id="ARBA00022692"/>
    </source>
</evidence>
<protein>
    <submittedName>
        <fullName evidence="19">Uncharacterized protein</fullName>
    </submittedName>
</protein>
<dbReference type="SMART" id="SM00407">
    <property type="entry name" value="IGc1"/>
    <property type="match status" value="2"/>
</dbReference>
<dbReference type="GO" id="GO:0005615">
    <property type="term" value="C:extracellular space"/>
    <property type="evidence" value="ECO:0007669"/>
    <property type="project" value="TreeGrafter"/>
</dbReference>
<dbReference type="PROSITE" id="PS50119">
    <property type="entry name" value="ZF_BBOX"/>
    <property type="match status" value="1"/>
</dbReference>
<evidence type="ECO:0000256" key="1">
    <source>
        <dbReference type="ARBA" id="ARBA00002297"/>
    </source>
</evidence>
<dbReference type="PROSITE" id="PS00290">
    <property type="entry name" value="IG_MHC"/>
    <property type="match status" value="2"/>
</dbReference>
<dbReference type="Pfam" id="PF15227">
    <property type="entry name" value="zf-C3HC4_4"/>
    <property type="match status" value="1"/>
</dbReference>
<dbReference type="AlphaFoldDB" id="A0A6B0S5V8"/>
<dbReference type="InterPro" id="IPR011162">
    <property type="entry name" value="MHC_I/II-like_Ag-recog"/>
</dbReference>
<dbReference type="InterPro" id="IPR017907">
    <property type="entry name" value="Znf_RING_CS"/>
</dbReference>
<reference evidence="19" key="1">
    <citation type="submission" date="2019-10" db="EMBL/GenBank/DDBJ databases">
        <title>The sequence and de novo assembly of the wild yak genome.</title>
        <authorList>
            <person name="Liu Y."/>
        </authorList>
    </citation>
    <scope>NUCLEOTIDE SEQUENCE [LARGE SCALE GENOMIC DNA]</scope>
    <source>
        <strain evidence="19">WY2019</strain>
    </source>
</reference>
<evidence type="ECO:0000256" key="6">
    <source>
        <dbReference type="ARBA" id="ARBA00022723"/>
    </source>
</evidence>
<dbReference type="SMART" id="SM00184">
    <property type="entry name" value="RING"/>
    <property type="match status" value="1"/>
</dbReference>
<evidence type="ECO:0000256" key="9">
    <source>
        <dbReference type="ARBA" id="ARBA00022859"/>
    </source>
</evidence>
<accession>A0A6B0S5V8</accession>
<dbReference type="EMBL" id="VBQZ03000189">
    <property type="protein sequence ID" value="MXQ97402.1"/>
    <property type="molecule type" value="Genomic_DNA"/>
</dbReference>
<dbReference type="FunFam" id="3.30.500.10:FF:000001">
    <property type="entry name" value="H-2 class I histocompatibility antigen, alpha chain"/>
    <property type="match status" value="2"/>
</dbReference>
<evidence type="ECO:0000259" key="17">
    <source>
        <dbReference type="PROSITE" id="PS50119"/>
    </source>
</evidence>
<dbReference type="GO" id="GO:0042612">
    <property type="term" value="C:MHC class I protein complex"/>
    <property type="evidence" value="ECO:0007669"/>
    <property type="project" value="UniProtKB-KW"/>
</dbReference>
<dbReference type="InterPro" id="IPR013783">
    <property type="entry name" value="Ig-like_fold"/>
</dbReference>
<evidence type="ECO:0000259" key="16">
    <source>
        <dbReference type="PROSITE" id="PS50089"/>
    </source>
</evidence>
<dbReference type="GO" id="GO:0042605">
    <property type="term" value="F:peptide antigen binding"/>
    <property type="evidence" value="ECO:0007669"/>
    <property type="project" value="TreeGrafter"/>
</dbReference>
<dbReference type="GO" id="GO:0002476">
    <property type="term" value="P:antigen processing and presentation of endogenous peptide antigen via MHC class Ib"/>
    <property type="evidence" value="ECO:0007669"/>
    <property type="project" value="TreeGrafter"/>
</dbReference>
<dbReference type="Gene3D" id="3.30.160.60">
    <property type="entry name" value="Classic Zinc Finger"/>
    <property type="match status" value="1"/>
</dbReference>
<dbReference type="InterPro" id="IPR003597">
    <property type="entry name" value="Ig_C1-set"/>
</dbReference>
<evidence type="ECO:0000256" key="2">
    <source>
        <dbReference type="ARBA" id="ARBA00004479"/>
    </source>
</evidence>
<dbReference type="SUPFAM" id="SSF48726">
    <property type="entry name" value="Immunoglobulin"/>
    <property type="match status" value="2"/>
</dbReference>
<keyword evidence="20" id="KW-1185">Reference proteome</keyword>
<evidence type="ECO:0000313" key="19">
    <source>
        <dbReference type="EMBL" id="MXQ97402.1"/>
    </source>
</evidence>
<dbReference type="CDD" id="cd07698">
    <property type="entry name" value="IgC1_MHC_I_alpha3"/>
    <property type="match status" value="2"/>
</dbReference>
<feature type="transmembrane region" description="Helical" evidence="15">
    <location>
        <begin position="731"/>
        <end position="755"/>
    </location>
</feature>
<dbReference type="Proteomes" id="UP000322234">
    <property type="component" value="Unassembled WGS sequence"/>
</dbReference>
<dbReference type="PROSITE" id="PS50835">
    <property type="entry name" value="IG_LIKE"/>
    <property type="match status" value="2"/>
</dbReference>
<gene>
    <name evidence="19" type="ORF">E5288_WYG005236</name>
</gene>
<dbReference type="Gene3D" id="2.60.40.10">
    <property type="entry name" value="Immunoglobulins"/>
    <property type="match status" value="2"/>
</dbReference>
<dbReference type="PRINTS" id="PR01638">
    <property type="entry name" value="MHCCLASSI"/>
</dbReference>
<dbReference type="Gene3D" id="3.30.40.10">
    <property type="entry name" value="Zinc/RING finger domain, C3HC4 (zinc finger)"/>
    <property type="match status" value="1"/>
</dbReference>
<dbReference type="GO" id="GO:0005102">
    <property type="term" value="F:signaling receptor binding"/>
    <property type="evidence" value="ECO:0007669"/>
    <property type="project" value="TreeGrafter"/>
</dbReference>
<proteinExistence type="inferred from homology"/>
<dbReference type="PROSITE" id="PS50089">
    <property type="entry name" value="ZF_RING_2"/>
    <property type="match status" value="1"/>
</dbReference>
<dbReference type="GO" id="GO:0006955">
    <property type="term" value="P:immune response"/>
    <property type="evidence" value="ECO:0007669"/>
    <property type="project" value="InterPro"/>
</dbReference>
<keyword evidence="4" id="KW-0490">MHC I</keyword>
<dbReference type="FunFam" id="2.60.40.10:FF:000014">
    <property type="entry name" value="H-2 class I histocompatibility antigen, alpha chain"/>
    <property type="match status" value="2"/>
</dbReference>
<dbReference type="InterPro" id="IPR001841">
    <property type="entry name" value="Znf_RING"/>
</dbReference>
<keyword evidence="6" id="KW-0479">Metal-binding</keyword>
<dbReference type="InterPro" id="IPR013083">
    <property type="entry name" value="Znf_RING/FYVE/PHD"/>
</dbReference>
<evidence type="ECO:0000256" key="3">
    <source>
        <dbReference type="ARBA" id="ARBA00006909"/>
    </source>
</evidence>
<dbReference type="GO" id="GO:0008270">
    <property type="term" value="F:zinc ion binding"/>
    <property type="evidence" value="ECO:0007669"/>
    <property type="project" value="UniProtKB-KW"/>
</dbReference>
<evidence type="ECO:0000313" key="20">
    <source>
        <dbReference type="Proteomes" id="UP000322234"/>
    </source>
</evidence>
<dbReference type="GO" id="GO:0030670">
    <property type="term" value="C:phagocytic vesicle membrane"/>
    <property type="evidence" value="ECO:0007669"/>
    <property type="project" value="UniProtKB-ARBA"/>
</dbReference>
<evidence type="ECO:0000256" key="8">
    <source>
        <dbReference type="ARBA" id="ARBA00022833"/>
    </source>
</evidence>
<dbReference type="InterPro" id="IPR050208">
    <property type="entry name" value="MHC_class-I_related"/>
</dbReference>
<evidence type="ECO:0000256" key="7">
    <source>
        <dbReference type="ARBA" id="ARBA00022771"/>
    </source>
</evidence>
<keyword evidence="7 13" id="KW-0863">Zinc-finger</keyword>
<dbReference type="PANTHER" id="PTHR16675">
    <property type="entry name" value="MHC CLASS I-RELATED"/>
    <property type="match status" value="1"/>
</dbReference>
<dbReference type="SMART" id="SM00336">
    <property type="entry name" value="BBOX"/>
    <property type="match status" value="1"/>
</dbReference>
<keyword evidence="10 15" id="KW-1133">Transmembrane helix</keyword>
<evidence type="ECO:0000256" key="4">
    <source>
        <dbReference type="ARBA" id="ARBA00022451"/>
    </source>
</evidence>
<feature type="domain" description="Ig-like" evidence="18">
    <location>
        <begin position="972"/>
        <end position="1058"/>
    </location>
</feature>
<dbReference type="InterPro" id="IPR007110">
    <property type="entry name" value="Ig-like_dom"/>
</dbReference>
<dbReference type="Pfam" id="PF00129">
    <property type="entry name" value="MHC_I"/>
    <property type="match status" value="2"/>
</dbReference>
<dbReference type="Pfam" id="PF06623">
    <property type="entry name" value="MHC_I_C"/>
    <property type="match status" value="1"/>
</dbReference>
<keyword evidence="5 15" id="KW-0812">Transmembrane</keyword>
<dbReference type="Gene3D" id="3.30.500.10">
    <property type="entry name" value="MHC class I-like antigen recognition-like"/>
    <property type="match status" value="2"/>
</dbReference>
<dbReference type="GO" id="GO:0009897">
    <property type="term" value="C:external side of plasma membrane"/>
    <property type="evidence" value="ECO:0007669"/>
    <property type="project" value="TreeGrafter"/>
</dbReference>
<dbReference type="InterPro" id="IPR001039">
    <property type="entry name" value="MHC_I_a_a1/a2"/>
</dbReference>
<dbReference type="SUPFAM" id="SSF57845">
    <property type="entry name" value="B-box zinc-binding domain"/>
    <property type="match status" value="1"/>
</dbReference>
<dbReference type="InterPro" id="IPR010579">
    <property type="entry name" value="MHC_I_a_C"/>
</dbReference>